<dbReference type="Proteomes" id="UP001549164">
    <property type="component" value="Unassembled WGS sequence"/>
</dbReference>
<gene>
    <name evidence="2" type="ORF">ABID12_004157</name>
</gene>
<keyword evidence="3" id="KW-1185">Reference proteome</keyword>
<protein>
    <recommendedName>
        <fullName evidence="4">Outer membrane protein beta-barrel domain-containing protein</fullName>
    </recommendedName>
</protein>
<keyword evidence="1" id="KW-0732">Signal</keyword>
<evidence type="ECO:0008006" key="4">
    <source>
        <dbReference type="Google" id="ProtNLM"/>
    </source>
</evidence>
<feature type="chain" id="PRO_5045611015" description="Outer membrane protein beta-barrel domain-containing protein" evidence="1">
    <location>
        <begin position="28"/>
        <end position="206"/>
    </location>
</feature>
<sequence length="206" mass="21672">MPRNQFTSMAATAVLAGVAAMPVSAHAADLSDAFFLDLSGGPAAFMLHMNEDALDDLIADSYWGIDGRLGVCSKGPVNLCAGVTGFTSLGGTTQEIETRTGGGKTDTQLNSIGAYVAAKGNLGLVTLSPYAGYRQVYGDVTVENNSRLAPDDIDSGAYYGGLETSIKFLLTDLELGARFEYGRSTGDSGTRDYDYGLGSAFLRMRF</sequence>
<evidence type="ECO:0000256" key="1">
    <source>
        <dbReference type="SAM" id="SignalP"/>
    </source>
</evidence>
<proteinExistence type="predicted"/>
<reference evidence="2 3" key="1">
    <citation type="submission" date="2024-06" db="EMBL/GenBank/DDBJ databases">
        <title>Genomic Encyclopedia of Type Strains, Phase IV (KMG-IV): sequencing the most valuable type-strain genomes for metagenomic binning, comparative biology and taxonomic classification.</title>
        <authorList>
            <person name="Goeker M."/>
        </authorList>
    </citation>
    <scope>NUCLEOTIDE SEQUENCE [LARGE SCALE GENOMIC DNA]</scope>
    <source>
        <strain evidence="2 3">DSM 28102</strain>
    </source>
</reference>
<evidence type="ECO:0000313" key="2">
    <source>
        <dbReference type="EMBL" id="MET3602189.1"/>
    </source>
</evidence>
<feature type="signal peptide" evidence="1">
    <location>
        <begin position="1"/>
        <end position="27"/>
    </location>
</feature>
<name>A0ABV2IH83_9HYPH</name>
<organism evidence="2 3">
    <name type="scientific">Martelella mangrovi</name>
    <dbReference type="NCBI Taxonomy" id="1397477"/>
    <lineage>
        <taxon>Bacteria</taxon>
        <taxon>Pseudomonadati</taxon>
        <taxon>Pseudomonadota</taxon>
        <taxon>Alphaproteobacteria</taxon>
        <taxon>Hyphomicrobiales</taxon>
        <taxon>Aurantimonadaceae</taxon>
        <taxon>Martelella</taxon>
    </lineage>
</organism>
<comment type="caution">
    <text evidence="2">The sequence shown here is derived from an EMBL/GenBank/DDBJ whole genome shotgun (WGS) entry which is preliminary data.</text>
</comment>
<evidence type="ECO:0000313" key="3">
    <source>
        <dbReference type="Proteomes" id="UP001549164"/>
    </source>
</evidence>
<accession>A0ABV2IH83</accession>
<dbReference type="RefSeq" id="WP_354435936.1">
    <property type="nucleotide sequence ID" value="NZ_JBEPLY010000024.1"/>
</dbReference>
<dbReference type="EMBL" id="JBEPLY010000024">
    <property type="protein sequence ID" value="MET3602189.1"/>
    <property type="molecule type" value="Genomic_DNA"/>
</dbReference>